<evidence type="ECO:0000313" key="8">
    <source>
        <dbReference type="EMBL" id="CAG9988734.1"/>
    </source>
</evidence>
<evidence type="ECO:0000256" key="4">
    <source>
        <dbReference type="ARBA" id="ARBA00031404"/>
    </source>
</evidence>
<name>A0A9N9Y5X3_9HYPO</name>
<dbReference type="OrthoDB" id="439921at2759"/>
<accession>A0A9N9Y5X3</accession>
<evidence type="ECO:0000256" key="3">
    <source>
        <dbReference type="ARBA" id="ARBA00031237"/>
    </source>
</evidence>
<dbReference type="EMBL" id="CABFNO020001454">
    <property type="protein sequence ID" value="CAG9988734.1"/>
    <property type="molecule type" value="Genomic_DNA"/>
</dbReference>
<comment type="caution">
    <text evidence="8">The sequence shown here is derived from an EMBL/GenBank/DDBJ whole genome shotgun (WGS) entry which is preliminary data.</text>
</comment>
<dbReference type="EC" id="6.4.1.4" evidence="2"/>
<dbReference type="Proteomes" id="UP000754883">
    <property type="component" value="Unassembled WGS sequence"/>
</dbReference>
<feature type="domain" description="CoA carboxyltransferase C-terminal" evidence="7">
    <location>
        <begin position="293"/>
        <end position="543"/>
    </location>
</feature>
<dbReference type="PANTHER" id="PTHR22855:SF46">
    <property type="entry name" value="METHYLCROTONOYL-COA CARBOXYLASE"/>
    <property type="match status" value="1"/>
</dbReference>
<dbReference type="GO" id="GO:0004485">
    <property type="term" value="F:methylcrotonoyl-CoA carboxylase activity"/>
    <property type="evidence" value="ECO:0007669"/>
    <property type="project" value="UniProtKB-EC"/>
</dbReference>
<evidence type="ECO:0000259" key="7">
    <source>
        <dbReference type="PROSITE" id="PS50989"/>
    </source>
</evidence>
<dbReference type="SUPFAM" id="SSF52096">
    <property type="entry name" value="ClpP/crotonase"/>
    <property type="match status" value="2"/>
</dbReference>
<evidence type="ECO:0000256" key="2">
    <source>
        <dbReference type="ARBA" id="ARBA00026116"/>
    </source>
</evidence>
<dbReference type="FunFam" id="3.90.226.10:FF:000021">
    <property type="entry name" value="Acetyl-CoA carboxylase carboxyltransferase subunit"/>
    <property type="match status" value="1"/>
</dbReference>
<dbReference type="FunFam" id="3.90.226.10:FF:000030">
    <property type="entry name" value="Acetyl-CoA carboxylase carboxyltransferase subunit"/>
    <property type="match status" value="1"/>
</dbReference>
<evidence type="ECO:0000256" key="5">
    <source>
        <dbReference type="ARBA" id="ARBA00052347"/>
    </source>
</evidence>
<dbReference type="InterPro" id="IPR011762">
    <property type="entry name" value="COA_CT_N"/>
</dbReference>
<dbReference type="InterPro" id="IPR029045">
    <property type="entry name" value="ClpP/crotonase-like_dom_sf"/>
</dbReference>
<organism evidence="8 9">
    <name type="scientific">Clonostachys byssicola</name>
    <dbReference type="NCBI Taxonomy" id="160290"/>
    <lineage>
        <taxon>Eukaryota</taxon>
        <taxon>Fungi</taxon>
        <taxon>Dikarya</taxon>
        <taxon>Ascomycota</taxon>
        <taxon>Pezizomycotina</taxon>
        <taxon>Sordariomycetes</taxon>
        <taxon>Hypocreomycetidae</taxon>
        <taxon>Hypocreales</taxon>
        <taxon>Bionectriaceae</taxon>
        <taxon>Clonostachys</taxon>
    </lineage>
</organism>
<evidence type="ECO:0000259" key="6">
    <source>
        <dbReference type="PROSITE" id="PS50980"/>
    </source>
</evidence>
<reference evidence="8 9" key="2">
    <citation type="submission" date="2021-10" db="EMBL/GenBank/DDBJ databases">
        <authorList>
            <person name="Piombo E."/>
        </authorList>
    </citation>
    <scope>NUCLEOTIDE SEQUENCE [LARGE SCALE GENOMIC DNA]</scope>
</reference>
<dbReference type="InterPro" id="IPR045190">
    <property type="entry name" value="MCCB/AccD1-like"/>
</dbReference>
<dbReference type="AlphaFoldDB" id="A0A9N9Y5X3"/>
<sequence length="543" mass="59255">MASTTPLPVVTAKLDLKQPLFNENRKSWEPVLERFEKALQDVTSEGDERSQRIHHERGQLLARDRVSLLLDHDSPFLELASFAGFELDSTPCASLIAGIGKVSGQVCMILSHIPSIKGGSWNEFTILKHNRVTQIATENKLPLIGLAQAAGAYLPQQFRVFHRAGEMFRDLSRRSQKGIPSCSVVFGSSTAGGAYLPGLSDYTIFVKNQAQVFLGGPPLVKMATGEVIDAETLGGADMHATVTGLADQIAFDEFDAIRKARLWVQSLKPQNLYSSLFVQPLEPRYPTEDLLALVNTDIRKPFDMAEVVLRIVDDSRVSVFKPSHGKNLLTCWAEIHGFRVGIIGNQTPVIQPDEASKGAQFIRLCNQGNIPIIYLHNVTGFMVGSKAEREAIIKKGAQFVGAVSCSQVPQISVILGSSYGAGNYAMCGRAYQPRFMFTWPSGRCSVMGPDQLAGVMDIVQSGSAAKKNLGKTAKAPSSSYKAGIEKFRQKVEKESQAYYTSANLLDDGIIDPRDTREVLGICLNVVNLDPVQGAQTQKGLARL</sequence>
<dbReference type="PANTHER" id="PTHR22855">
    <property type="entry name" value="ACETYL, PROPIONYL, PYRUVATE, AND GLUTACONYL CARBOXYLASE-RELATED"/>
    <property type="match status" value="1"/>
</dbReference>
<dbReference type="Gene3D" id="3.90.226.10">
    <property type="entry name" value="2-enoyl-CoA Hydratase, Chain A, domain 1"/>
    <property type="match status" value="2"/>
</dbReference>
<gene>
    <name evidence="8" type="ORF">CBYS24578_00014146</name>
</gene>
<dbReference type="PROSITE" id="PS50980">
    <property type="entry name" value="COA_CT_NTER"/>
    <property type="match status" value="1"/>
</dbReference>
<keyword evidence="9" id="KW-1185">Reference proteome</keyword>
<comment type="pathway">
    <text evidence="1">Amino-acid degradation; L-leucine degradation; (S)-3-hydroxy-3-methylglutaryl-CoA from 3-isovaleryl-CoA: step 2/3.</text>
</comment>
<feature type="domain" description="CoA carboxyltransferase N-terminal" evidence="6">
    <location>
        <begin position="25"/>
        <end position="279"/>
    </location>
</feature>
<proteinExistence type="predicted"/>
<evidence type="ECO:0000313" key="9">
    <source>
        <dbReference type="Proteomes" id="UP000754883"/>
    </source>
</evidence>
<evidence type="ECO:0000256" key="1">
    <source>
        <dbReference type="ARBA" id="ARBA00025711"/>
    </source>
</evidence>
<dbReference type="Pfam" id="PF01039">
    <property type="entry name" value="Carboxyl_trans"/>
    <property type="match status" value="1"/>
</dbReference>
<protein>
    <recommendedName>
        <fullName evidence="2">methylcrotonoyl-CoA carboxylase</fullName>
        <ecNumber evidence="2">6.4.1.4</ecNumber>
    </recommendedName>
    <alternativeName>
        <fullName evidence="4">3-methylcrotonyl-CoA carboxylase 2</fullName>
    </alternativeName>
    <alternativeName>
        <fullName evidence="3">3-methylcrotonyl-CoA:carbon dioxide ligase subunit beta</fullName>
    </alternativeName>
</protein>
<dbReference type="PROSITE" id="PS50989">
    <property type="entry name" value="COA_CT_CTER"/>
    <property type="match status" value="1"/>
</dbReference>
<dbReference type="InterPro" id="IPR011763">
    <property type="entry name" value="COA_CT_C"/>
</dbReference>
<comment type="catalytic activity">
    <reaction evidence="5">
        <text>3-methylbut-2-enoyl-CoA + hydrogencarbonate + ATP = 3-methyl-(2E)-glutaconyl-CoA + ADP + phosphate + H(+)</text>
        <dbReference type="Rhea" id="RHEA:13589"/>
        <dbReference type="ChEBI" id="CHEBI:15378"/>
        <dbReference type="ChEBI" id="CHEBI:17544"/>
        <dbReference type="ChEBI" id="CHEBI:30616"/>
        <dbReference type="ChEBI" id="CHEBI:43474"/>
        <dbReference type="ChEBI" id="CHEBI:57344"/>
        <dbReference type="ChEBI" id="CHEBI:57346"/>
        <dbReference type="ChEBI" id="CHEBI:456216"/>
        <dbReference type="EC" id="6.4.1.4"/>
    </reaction>
</comment>
<reference evidence="9" key="1">
    <citation type="submission" date="2019-06" db="EMBL/GenBank/DDBJ databases">
        <authorList>
            <person name="Broberg M."/>
        </authorList>
    </citation>
    <scope>NUCLEOTIDE SEQUENCE [LARGE SCALE GENOMIC DNA]</scope>
</reference>
<dbReference type="InterPro" id="IPR034733">
    <property type="entry name" value="AcCoA_carboxyl_beta"/>
</dbReference>